<evidence type="ECO:0000313" key="3">
    <source>
        <dbReference type="Proteomes" id="UP000054736"/>
    </source>
</evidence>
<sequence>MLTWIILILIAILLIILSLDFVFQRSKNNNRPTLSLIFALLAFLIVAAAFTYVISMSLGRPATESYHASTLKETL</sequence>
<evidence type="ECO:0008006" key="4">
    <source>
        <dbReference type="Google" id="ProtNLM"/>
    </source>
</evidence>
<accession>A0A0W0TDU2</accession>
<dbReference type="Proteomes" id="UP000054736">
    <property type="component" value="Unassembled WGS sequence"/>
</dbReference>
<feature type="transmembrane region" description="Helical" evidence="1">
    <location>
        <begin position="6"/>
        <end position="23"/>
    </location>
</feature>
<dbReference type="AlphaFoldDB" id="A0A0W0TDU2"/>
<gene>
    <name evidence="2" type="ORF">Ldro_0113</name>
</gene>
<keyword evidence="1" id="KW-0472">Membrane</keyword>
<protein>
    <recommendedName>
        <fullName evidence="4">Transmembrane protein</fullName>
    </recommendedName>
</protein>
<dbReference type="PATRIC" id="fig|1212489.4.peg.114"/>
<keyword evidence="1" id="KW-0812">Transmembrane</keyword>
<evidence type="ECO:0000313" key="2">
    <source>
        <dbReference type="EMBL" id="KTC93763.1"/>
    </source>
</evidence>
<organism evidence="2 3">
    <name type="scientific">Legionella drozanskii LLAP-1</name>
    <dbReference type="NCBI Taxonomy" id="1212489"/>
    <lineage>
        <taxon>Bacteria</taxon>
        <taxon>Pseudomonadati</taxon>
        <taxon>Pseudomonadota</taxon>
        <taxon>Gammaproteobacteria</taxon>
        <taxon>Legionellales</taxon>
        <taxon>Legionellaceae</taxon>
        <taxon>Legionella</taxon>
    </lineage>
</organism>
<keyword evidence="1" id="KW-1133">Transmembrane helix</keyword>
<keyword evidence="3" id="KW-1185">Reference proteome</keyword>
<evidence type="ECO:0000256" key="1">
    <source>
        <dbReference type="SAM" id="Phobius"/>
    </source>
</evidence>
<feature type="transmembrane region" description="Helical" evidence="1">
    <location>
        <begin position="35"/>
        <end position="54"/>
    </location>
</feature>
<dbReference type="RefSeq" id="WP_058494477.1">
    <property type="nucleotide sequence ID" value="NZ_CAAAIU010000006.1"/>
</dbReference>
<dbReference type="STRING" id="1212489.Ldro_0113"/>
<comment type="caution">
    <text evidence="2">The sequence shown here is derived from an EMBL/GenBank/DDBJ whole genome shotgun (WGS) entry which is preliminary data.</text>
</comment>
<proteinExistence type="predicted"/>
<reference evidence="2 3" key="1">
    <citation type="submission" date="2015-11" db="EMBL/GenBank/DDBJ databases">
        <title>Genomic analysis of 38 Legionella species identifies large and diverse effector repertoires.</title>
        <authorList>
            <person name="Burstein D."/>
            <person name="Amaro F."/>
            <person name="Zusman T."/>
            <person name="Lifshitz Z."/>
            <person name="Cohen O."/>
            <person name="Gilbert J.A."/>
            <person name="Pupko T."/>
            <person name="Shuman H.A."/>
            <person name="Segal G."/>
        </authorList>
    </citation>
    <scope>NUCLEOTIDE SEQUENCE [LARGE SCALE GENOMIC DNA]</scope>
    <source>
        <strain evidence="2 3">ATCC 700990</strain>
    </source>
</reference>
<dbReference type="EMBL" id="LNXY01000001">
    <property type="protein sequence ID" value="KTC93763.1"/>
    <property type="molecule type" value="Genomic_DNA"/>
</dbReference>
<name>A0A0W0TDU2_9GAMM</name>